<dbReference type="Gene3D" id="2.60.40.10">
    <property type="entry name" value="Immunoglobulins"/>
    <property type="match status" value="1"/>
</dbReference>
<dbReference type="InterPro" id="IPR013783">
    <property type="entry name" value="Ig-like_fold"/>
</dbReference>
<dbReference type="EMBL" id="AOFI03000682">
    <property type="protein sequence ID" value="KAF4315853.1"/>
    <property type="molecule type" value="Genomic_DNA"/>
</dbReference>
<dbReference type="PANTHER" id="PTHR13297">
    <property type="entry name" value="TBC1 DOMAIN FAMILY MEMBER 23-RELATED"/>
    <property type="match status" value="1"/>
</dbReference>
<dbReference type="SUPFAM" id="SSF49265">
    <property type="entry name" value="Fibronectin type III"/>
    <property type="match status" value="1"/>
</dbReference>
<dbReference type="GO" id="GO:0099041">
    <property type="term" value="P:vesicle tethering to Golgi"/>
    <property type="evidence" value="ECO:0007669"/>
    <property type="project" value="TreeGrafter"/>
</dbReference>
<dbReference type="GO" id="GO:0005829">
    <property type="term" value="C:cytosol"/>
    <property type="evidence" value="ECO:0007669"/>
    <property type="project" value="GOC"/>
</dbReference>
<proteinExistence type="predicted"/>
<dbReference type="PROSITE" id="PS50853">
    <property type="entry name" value="FN3"/>
    <property type="match status" value="1"/>
</dbReference>
<dbReference type="CDD" id="cd00063">
    <property type="entry name" value="FN3"/>
    <property type="match status" value="1"/>
</dbReference>
<reference evidence="3" key="1">
    <citation type="journal article" date="2015" name="Genom Data">
        <title>Draft genome sequences of Phytophthora kernoviae and Phytophthora ramorum lineage EU2 from Scotland.</title>
        <authorList>
            <person name="Sambles C."/>
            <person name="Schlenzig A."/>
            <person name="O'Neill P."/>
            <person name="Grant M."/>
            <person name="Studholme D.J."/>
        </authorList>
    </citation>
    <scope>NUCLEOTIDE SEQUENCE</scope>
    <source>
        <strain evidence="3">00238/432</strain>
    </source>
</reference>
<name>A0A8J4S2A8_9STRA</name>
<comment type="caution">
    <text evidence="3">The sequence shown here is derived from an EMBL/GenBank/DDBJ whole genome shotgun (WGS) entry which is preliminary data.</text>
</comment>
<dbReference type="InterPro" id="IPR003961">
    <property type="entry name" value="FN3_dom"/>
</dbReference>
<dbReference type="AlphaFoldDB" id="A0A8J4S2A8"/>
<feature type="domain" description="Fibronectin type-III" evidence="2">
    <location>
        <begin position="199"/>
        <end position="291"/>
    </location>
</feature>
<feature type="compositionally biased region" description="Low complexity" evidence="1">
    <location>
        <begin position="163"/>
        <end position="194"/>
    </location>
</feature>
<sequence>REGLKSAIFLPGVCPEYVERGCFFYRVLLALRTRRRPDFNGEKLDIVLERGVIIKCSERLVCPGTNQVFVRLALGHGDNNAEQDRGYEGSDGELMLLRNGQREADDDAVGVWAFENTPDGDVVLERLPESAVEEIGPSLQEQAKSMVQSFLSGRGIKTPMGDNGSSNNTVSISSMISTTTSSSSSGGANSASSSRTPAAPHILNVFPASSTSVIVTWDPVNDVGVTKYQIQYVKDRLAAMWWTVKPDIDIDMLKFTVTGLLPNTTYLFRIRSGTEGAGPQVEGSADETRNSIKDDDDSDEAQQNEDEGDRKSEVEPPSPNCINLASWKASSNEAHKDFRFYRVVKFEEQDEDAQLTRLGERELVVTPAVLLVLNVLAAMREGFALVEEWRPLTSLTGVSERDELDNSLVFNFKKYSADSATEALESERLIVVVDGAKTCAQVVQEYANATKISRDE</sequence>
<dbReference type="Pfam" id="PF00041">
    <property type="entry name" value="fn3"/>
    <property type="match status" value="1"/>
</dbReference>
<dbReference type="InterPro" id="IPR036116">
    <property type="entry name" value="FN3_sf"/>
</dbReference>
<feature type="region of interest" description="Disordered" evidence="1">
    <location>
        <begin position="155"/>
        <end position="196"/>
    </location>
</feature>
<protein>
    <recommendedName>
        <fullName evidence="2">Fibronectin type-III domain-containing protein</fullName>
    </recommendedName>
</protein>
<dbReference type="GO" id="GO:0042147">
    <property type="term" value="P:retrograde transport, endosome to Golgi"/>
    <property type="evidence" value="ECO:0007669"/>
    <property type="project" value="InterPro"/>
</dbReference>
<accession>A0A8J4S2A8</accession>
<dbReference type="InterPro" id="IPR039755">
    <property type="entry name" value="TBC1D23"/>
</dbReference>
<dbReference type="PANTHER" id="PTHR13297:SF5">
    <property type="entry name" value="TBC1 DOMAIN FAMILY MEMBER 23"/>
    <property type="match status" value="1"/>
</dbReference>
<evidence type="ECO:0000256" key="1">
    <source>
        <dbReference type="SAM" id="MobiDB-lite"/>
    </source>
</evidence>
<organism evidence="3 4">
    <name type="scientific">Phytophthora kernoviae 00238/432</name>
    <dbReference type="NCBI Taxonomy" id="1284355"/>
    <lineage>
        <taxon>Eukaryota</taxon>
        <taxon>Sar</taxon>
        <taxon>Stramenopiles</taxon>
        <taxon>Oomycota</taxon>
        <taxon>Peronosporomycetes</taxon>
        <taxon>Peronosporales</taxon>
        <taxon>Peronosporaceae</taxon>
        <taxon>Phytophthora</taxon>
    </lineage>
</organism>
<feature type="compositionally biased region" description="Acidic residues" evidence="1">
    <location>
        <begin position="294"/>
        <end position="307"/>
    </location>
</feature>
<dbReference type="Proteomes" id="UP000702964">
    <property type="component" value="Unassembled WGS sequence"/>
</dbReference>
<feature type="non-terminal residue" evidence="3">
    <location>
        <position position="1"/>
    </location>
</feature>
<evidence type="ECO:0000313" key="4">
    <source>
        <dbReference type="Proteomes" id="UP000702964"/>
    </source>
</evidence>
<gene>
    <name evidence="3" type="ORF">G195_010640</name>
</gene>
<feature type="region of interest" description="Disordered" evidence="1">
    <location>
        <begin position="275"/>
        <end position="321"/>
    </location>
</feature>
<reference evidence="3" key="2">
    <citation type="submission" date="2020-02" db="EMBL/GenBank/DDBJ databases">
        <authorList>
            <person name="Studholme D.J."/>
        </authorList>
    </citation>
    <scope>NUCLEOTIDE SEQUENCE</scope>
    <source>
        <strain evidence="3">00238/432</strain>
    </source>
</reference>
<evidence type="ECO:0000313" key="3">
    <source>
        <dbReference type="EMBL" id="KAF4315853.1"/>
    </source>
</evidence>
<evidence type="ECO:0000259" key="2">
    <source>
        <dbReference type="PROSITE" id="PS50853"/>
    </source>
</evidence>
<dbReference type="SMART" id="SM00060">
    <property type="entry name" value="FN3"/>
    <property type="match status" value="1"/>
</dbReference>
<dbReference type="GO" id="GO:0005802">
    <property type="term" value="C:trans-Golgi network"/>
    <property type="evidence" value="ECO:0007669"/>
    <property type="project" value="TreeGrafter"/>
</dbReference>